<evidence type="ECO:0000313" key="2">
    <source>
        <dbReference type="EMBL" id="MFD1831013.1"/>
    </source>
</evidence>
<dbReference type="EMBL" id="JBHUFU010000008">
    <property type="protein sequence ID" value="MFD1831013.1"/>
    <property type="molecule type" value="Genomic_DNA"/>
</dbReference>
<protein>
    <recommendedName>
        <fullName evidence="4">ClpX-type ZB domain-containing protein</fullName>
    </recommendedName>
</protein>
<name>A0ABW4PJW6_9ACTN</name>
<dbReference type="Proteomes" id="UP001597365">
    <property type="component" value="Unassembled WGS sequence"/>
</dbReference>
<dbReference type="RefSeq" id="WP_380900522.1">
    <property type="nucleotide sequence ID" value="NZ_JBHUFU010000008.1"/>
</dbReference>
<accession>A0ABW4PJW6</accession>
<sequence length="142" mass="15403">MLTRIGAGRGHDAPDGYAAARPEPAAGDGRAAWVVGECWLWCERTDTAVLWLGPVISWGTHAPLYACDDCIGRLEEQVREDGPSHRDAVCWLWCGRGDVPLVPLAEVGHRGGTTVFHACEECIGRIKQKVLALAMVKDAAKR</sequence>
<evidence type="ECO:0008006" key="4">
    <source>
        <dbReference type="Google" id="ProtNLM"/>
    </source>
</evidence>
<gene>
    <name evidence="2" type="ORF">ACFSJS_15210</name>
</gene>
<reference evidence="3" key="1">
    <citation type="journal article" date="2019" name="Int. J. Syst. Evol. Microbiol.">
        <title>The Global Catalogue of Microorganisms (GCM) 10K type strain sequencing project: providing services to taxonomists for standard genome sequencing and annotation.</title>
        <authorList>
            <consortium name="The Broad Institute Genomics Platform"/>
            <consortium name="The Broad Institute Genome Sequencing Center for Infectious Disease"/>
            <person name="Wu L."/>
            <person name="Ma J."/>
        </authorList>
    </citation>
    <scope>NUCLEOTIDE SEQUENCE [LARGE SCALE GENOMIC DNA]</scope>
    <source>
        <strain evidence="3">CGMCC 4.7455</strain>
    </source>
</reference>
<comment type="caution">
    <text evidence="2">The sequence shown here is derived from an EMBL/GenBank/DDBJ whole genome shotgun (WGS) entry which is preliminary data.</text>
</comment>
<evidence type="ECO:0000256" key="1">
    <source>
        <dbReference type="SAM" id="MobiDB-lite"/>
    </source>
</evidence>
<keyword evidence="3" id="KW-1185">Reference proteome</keyword>
<evidence type="ECO:0000313" key="3">
    <source>
        <dbReference type="Proteomes" id="UP001597365"/>
    </source>
</evidence>
<feature type="region of interest" description="Disordered" evidence="1">
    <location>
        <begin position="1"/>
        <end position="24"/>
    </location>
</feature>
<proteinExistence type="predicted"/>
<organism evidence="2 3">
    <name type="scientific">Streptomyces desertarenae</name>
    <dbReference type="NCBI Taxonomy" id="2666184"/>
    <lineage>
        <taxon>Bacteria</taxon>
        <taxon>Bacillati</taxon>
        <taxon>Actinomycetota</taxon>
        <taxon>Actinomycetes</taxon>
        <taxon>Kitasatosporales</taxon>
        <taxon>Streptomycetaceae</taxon>
        <taxon>Streptomyces</taxon>
    </lineage>
</organism>